<name>A0A4V1RJA3_9HYPH</name>
<dbReference type="RefSeq" id="WP_129217334.1">
    <property type="nucleotide sequence ID" value="NZ_QYBC01000001.1"/>
</dbReference>
<keyword evidence="2" id="KW-0964">Secreted</keyword>
<dbReference type="SUPFAM" id="SSF48113">
    <property type="entry name" value="Heme-dependent peroxidases"/>
    <property type="match status" value="1"/>
</dbReference>
<evidence type="ECO:0000256" key="1">
    <source>
        <dbReference type="ARBA" id="ARBA00004613"/>
    </source>
</evidence>
<dbReference type="OrthoDB" id="105077at2"/>
<accession>A0A4V1RJA3</accession>
<dbReference type="EMBL" id="QYBC01000001">
    <property type="protein sequence ID" value="RYB07860.1"/>
    <property type="molecule type" value="Genomic_DNA"/>
</dbReference>
<dbReference type="GO" id="GO:0004601">
    <property type="term" value="F:peroxidase activity"/>
    <property type="evidence" value="ECO:0007669"/>
    <property type="project" value="UniProtKB-KW"/>
</dbReference>
<keyword evidence="3" id="KW-0325">Glycoprotein</keyword>
<dbReference type="PANTHER" id="PTHR11475:SF4">
    <property type="entry name" value="CHORION PEROXIDASE"/>
    <property type="match status" value="1"/>
</dbReference>
<dbReference type="GO" id="GO:0005576">
    <property type="term" value="C:extracellular region"/>
    <property type="evidence" value="ECO:0007669"/>
    <property type="project" value="UniProtKB-SubCell"/>
</dbReference>
<dbReference type="InterPro" id="IPR019791">
    <property type="entry name" value="Haem_peroxidase_animal"/>
</dbReference>
<protein>
    <submittedName>
        <fullName evidence="4">Peroxidase</fullName>
    </submittedName>
</protein>
<dbReference type="InterPro" id="IPR010255">
    <property type="entry name" value="Haem_peroxidase_sf"/>
</dbReference>
<evidence type="ECO:0000313" key="4">
    <source>
        <dbReference type="EMBL" id="RYB07860.1"/>
    </source>
</evidence>
<dbReference type="PROSITE" id="PS50292">
    <property type="entry name" value="PEROXIDASE_3"/>
    <property type="match status" value="1"/>
</dbReference>
<keyword evidence="4" id="KW-0560">Oxidoreductase</keyword>
<dbReference type="GO" id="GO:0006979">
    <property type="term" value="P:response to oxidative stress"/>
    <property type="evidence" value="ECO:0007669"/>
    <property type="project" value="InterPro"/>
</dbReference>
<dbReference type="InterPro" id="IPR037120">
    <property type="entry name" value="Haem_peroxidase_sf_animal"/>
</dbReference>
<comment type="caution">
    <text evidence="4">The sequence shown here is derived from an EMBL/GenBank/DDBJ whole genome shotgun (WGS) entry which is preliminary data.</text>
</comment>
<keyword evidence="4" id="KW-0575">Peroxidase</keyword>
<reference evidence="4 5" key="1">
    <citation type="submission" date="2018-09" db="EMBL/GenBank/DDBJ databases">
        <authorList>
            <person name="Grouzdev D.S."/>
            <person name="Krutkina M.S."/>
        </authorList>
    </citation>
    <scope>NUCLEOTIDE SEQUENCE [LARGE SCALE GENOMIC DNA]</scope>
    <source>
        <strain evidence="4 5">RmlP001</strain>
    </source>
</reference>
<evidence type="ECO:0000256" key="3">
    <source>
        <dbReference type="ARBA" id="ARBA00023180"/>
    </source>
</evidence>
<dbReference type="PANTHER" id="PTHR11475">
    <property type="entry name" value="OXIDASE/PEROXIDASE"/>
    <property type="match status" value="1"/>
</dbReference>
<reference evidence="4 5" key="2">
    <citation type="submission" date="2019-02" db="EMBL/GenBank/DDBJ databases">
        <title>'Lichenibacterium ramalinii' gen. nov. sp. nov., 'Lichenibacterium minor' gen. nov. sp. nov.</title>
        <authorList>
            <person name="Pankratov T."/>
        </authorList>
    </citation>
    <scope>NUCLEOTIDE SEQUENCE [LARGE SCALE GENOMIC DNA]</scope>
    <source>
        <strain evidence="4 5">RmlP001</strain>
    </source>
</reference>
<dbReference type="Gene3D" id="1.10.640.10">
    <property type="entry name" value="Haem peroxidase domain superfamily, animal type"/>
    <property type="match status" value="1"/>
</dbReference>
<evidence type="ECO:0000313" key="5">
    <source>
        <dbReference type="Proteomes" id="UP000289411"/>
    </source>
</evidence>
<dbReference type="Pfam" id="PF03098">
    <property type="entry name" value="An_peroxidase"/>
    <property type="match status" value="1"/>
</dbReference>
<proteinExistence type="predicted"/>
<organism evidence="4 5">
    <name type="scientific">Lichenibacterium ramalinae</name>
    <dbReference type="NCBI Taxonomy" id="2316527"/>
    <lineage>
        <taxon>Bacteria</taxon>
        <taxon>Pseudomonadati</taxon>
        <taxon>Pseudomonadota</taxon>
        <taxon>Alphaproteobacteria</taxon>
        <taxon>Hyphomicrobiales</taxon>
        <taxon>Lichenihabitantaceae</taxon>
        <taxon>Lichenibacterium</taxon>
    </lineage>
</organism>
<sequence length="560" mass="61036">MTDFTIPALKSSHGNDNRGFVAGANPGVAYGRYGAMFDAPSAQKLPQEALMALATAMIKPDIGAPITDLEPIDENPSIPAGYTYFGQFIDHDITFDPTPFNTSAVDVGALVDFRSPALDLDNMYGRGPDDQPYMYEKDGFSLRVGRVPGHADAVTGTKADLPRLPDGTPILGDKRNDENKIVSQFHGAMIQFHNKVAADTAMLTSFGFDPAVKGSRFRTAANIVRWHYQYVVVFDYLRHICLPGILTEVLNFGEMPRLPNYLKTEAKFAYMPIEFAGAAFRFGHSMIRPSYSLNSVVTTAKGVPPEPKTRIPTFTRDETDLTHNLNGFPGPLADVWGLDFGFFLDLPAGPGAAAGGMKVPQPSYRIDALLTGPLQDLPEFFKDTDTPAKLSTMVGNLAFRNLERGQTLGLPSGQAVAKLLGVLPLTDEIIWSAGSRLLDSAKLDAEAKADVQTTTDARAKVFEDWGMDNGCVLAGNCPLWFYILREAEYYGVKHRPDDPMIGFGGQHLGPVGSRIICETLLGLLWMDKSSFLHSNRGFTPLPQIAGGQMTLARLIEYALS</sequence>
<dbReference type="AlphaFoldDB" id="A0A4V1RJA3"/>
<comment type="subcellular location">
    <subcellularLocation>
        <location evidence="1">Secreted</location>
    </subcellularLocation>
</comment>
<dbReference type="GO" id="GO:0020037">
    <property type="term" value="F:heme binding"/>
    <property type="evidence" value="ECO:0007669"/>
    <property type="project" value="InterPro"/>
</dbReference>
<evidence type="ECO:0000256" key="2">
    <source>
        <dbReference type="ARBA" id="ARBA00022525"/>
    </source>
</evidence>
<keyword evidence="5" id="KW-1185">Reference proteome</keyword>
<dbReference type="Proteomes" id="UP000289411">
    <property type="component" value="Unassembled WGS sequence"/>
</dbReference>
<dbReference type="CDD" id="cd09819">
    <property type="entry name" value="An_peroxidase_bacterial_1"/>
    <property type="match status" value="1"/>
</dbReference>
<gene>
    <name evidence="4" type="ORF">D3272_01710</name>
</gene>